<feature type="domain" description="TadE-like" evidence="2">
    <location>
        <begin position="20"/>
        <end position="43"/>
    </location>
</feature>
<dbReference type="RefSeq" id="WP_183950209.1">
    <property type="nucleotide sequence ID" value="NZ_JACIDH010000001.1"/>
</dbReference>
<dbReference type="Pfam" id="PF07811">
    <property type="entry name" value="TadE"/>
    <property type="match status" value="1"/>
</dbReference>
<evidence type="ECO:0000256" key="1">
    <source>
        <dbReference type="SAM" id="Phobius"/>
    </source>
</evidence>
<keyword evidence="4" id="KW-1185">Reference proteome</keyword>
<keyword evidence="1" id="KW-0472">Membrane</keyword>
<evidence type="ECO:0000259" key="2">
    <source>
        <dbReference type="Pfam" id="PF07811"/>
    </source>
</evidence>
<keyword evidence="1" id="KW-1133">Transmembrane helix</keyword>
<comment type="caution">
    <text evidence="3">The sequence shown here is derived from an EMBL/GenBank/DDBJ whole genome shotgun (WGS) entry which is preliminary data.</text>
</comment>
<sequence length="186" mass="20193">MPRLPFLRRPAAPVTGDRRGVAVVEFALILPVMLLLYFGGVQLQDAIACDRKVSIATRALADLIGQNQSGTISAKEVLDSLNAATQVLVPFASDPSKLRISAIASDDHGRIIVQWSQGLRMTPYRRGQQITAPTSTITPGTYVLLAEVDYAYSPPVRFGNIGPLTLGDQLFMVPRNTDKIDCPDCQ</sequence>
<organism evidence="3 4">
    <name type="scientific">Sphingomonas pseudosanguinis</name>
    <dbReference type="NCBI Taxonomy" id="413712"/>
    <lineage>
        <taxon>Bacteria</taxon>
        <taxon>Pseudomonadati</taxon>
        <taxon>Pseudomonadota</taxon>
        <taxon>Alphaproteobacteria</taxon>
        <taxon>Sphingomonadales</taxon>
        <taxon>Sphingomonadaceae</taxon>
        <taxon>Sphingomonas</taxon>
    </lineage>
</organism>
<dbReference type="AlphaFoldDB" id="A0A7W6F1Q1"/>
<protein>
    <submittedName>
        <fullName evidence="3">Flp pilus assembly protein TadG</fullName>
    </submittedName>
</protein>
<dbReference type="InterPro" id="IPR012495">
    <property type="entry name" value="TadE-like_dom"/>
</dbReference>
<name>A0A7W6F1Q1_9SPHN</name>
<proteinExistence type="predicted"/>
<dbReference type="Proteomes" id="UP000538670">
    <property type="component" value="Unassembled WGS sequence"/>
</dbReference>
<dbReference type="EMBL" id="JACIDH010000001">
    <property type="protein sequence ID" value="MBB3877981.1"/>
    <property type="molecule type" value="Genomic_DNA"/>
</dbReference>
<evidence type="ECO:0000313" key="3">
    <source>
        <dbReference type="EMBL" id="MBB3877981.1"/>
    </source>
</evidence>
<gene>
    <name evidence="3" type="ORF">GGR48_000384</name>
</gene>
<reference evidence="3 4" key="1">
    <citation type="submission" date="2020-08" db="EMBL/GenBank/DDBJ databases">
        <title>Genomic Encyclopedia of Type Strains, Phase IV (KMG-IV): sequencing the most valuable type-strain genomes for metagenomic binning, comparative biology and taxonomic classification.</title>
        <authorList>
            <person name="Goeker M."/>
        </authorList>
    </citation>
    <scope>NUCLEOTIDE SEQUENCE [LARGE SCALE GENOMIC DNA]</scope>
    <source>
        <strain evidence="3 4">DSM 19512</strain>
    </source>
</reference>
<evidence type="ECO:0000313" key="4">
    <source>
        <dbReference type="Proteomes" id="UP000538670"/>
    </source>
</evidence>
<keyword evidence="1" id="KW-0812">Transmembrane</keyword>
<feature type="transmembrane region" description="Helical" evidence="1">
    <location>
        <begin position="21"/>
        <end position="40"/>
    </location>
</feature>
<accession>A0A7W6F1Q1</accession>